<proteinExistence type="predicted"/>
<evidence type="ECO:0000313" key="1">
    <source>
        <dbReference type="EMBL" id="CAK9324119.1"/>
    </source>
</evidence>
<accession>A0ABP0YUB3</accession>
<dbReference type="Proteomes" id="UP001642487">
    <property type="component" value="Chromosome 6"/>
</dbReference>
<gene>
    <name evidence="1" type="ORF">CITCOLO1_LOCUS16344</name>
</gene>
<keyword evidence="2" id="KW-1185">Reference proteome</keyword>
<name>A0ABP0YUB3_9ROSI</name>
<evidence type="ECO:0000313" key="2">
    <source>
        <dbReference type="Proteomes" id="UP001642487"/>
    </source>
</evidence>
<reference evidence="1 2" key="1">
    <citation type="submission" date="2024-03" db="EMBL/GenBank/DDBJ databases">
        <authorList>
            <person name="Gkanogiannis A."/>
            <person name="Becerra Lopez-Lavalle L."/>
        </authorList>
    </citation>
    <scope>NUCLEOTIDE SEQUENCE [LARGE SCALE GENOMIC DNA]</scope>
</reference>
<organism evidence="1 2">
    <name type="scientific">Citrullus colocynthis</name>
    <name type="common">colocynth</name>
    <dbReference type="NCBI Taxonomy" id="252529"/>
    <lineage>
        <taxon>Eukaryota</taxon>
        <taxon>Viridiplantae</taxon>
        <taxon>Streptophyta</taxon>
        <taxon>Embryophyta</taxon>
        <taxon>Tracheophyta</taxon>
        <taxon>Spermatophyta</taxon>
        <taxon>Magnoliopsida</taxon>
        <taxon>eudicotyledons</taxon>
        <taxon>Gunneridae</taxon>
        <taxon>Pentapetalae</taxon>
        <taxon>rosids</taxon>
        <taxon>fabids</taxon>
        <taxon>Cucurbitales</taxon>
        <taxon>Cucurbitaceae</taxon>
        <taxon>Benincaseae</taxon>
        <taxon>Citrullus</taxon>
    </lineage>
</organism>
<dbReference type="EMBL" id="OZ021740">
    <property type="protein sequence ID" value="CAK9324119.1"/>
    <property type="molecule type" value="Genomic_DNA"/>
</dbReference>
<sequence length="111" mass="11471">MCRIVKHYIGSHILLRPFRIQWRGIWLDGGGGQINGGEINGGGIRMGLDLGGGKIGDSEIDGGGIRMGLSLNGGGIKVSGGIRIGLDLGGGIGVSGGDQDGWWSQDRDRDG</sequence>
<protein>
    <submittedName>
        <fullName evidence="1">Uncharacterized protein</fullName>
    </submittedName>
</protein>